<name>A0A4U6D7E7_9BACT</name>
<dbReference type="PANTHER" id="PTHR37691:SF1">
    <property type="entry name" value="BLR3518 PROTEIN"/>
    <property type="match status" value="1"/>
</dbReference>
<protein>
    <submittedName>
        <fullName evidence="2">Uncharacterized protein</fullName>
    </submittedName>
</protein>
<proteinExistence type="predicted"/>
<evidence type="ECO:0000313" key="3">
    <source>
        <dbReference type="Proteomes" id="UP000304900"/>
    </source>
</evidence>
<reference evidence="2 3" key="1">
    <citation type="submission" date="2019-05" db="EMBL/GenBank/DDBJ databases">
        <title>Dyadobacter AR-3-8 sp. nov., isolated from arctic soil.</title>
        <authorList>
            <person name="Chaudhary D.K."/>
        </authorList>
    </citation>
    <scope>NUCLEOTIDE SEQUENCE [LARGE SCALE GENOMIC DNA]</scope>
    <source>
        <strain evidence="2 3">AR-3-8</strain>
    </source>
</reference>
<dbReference type="EMBL" id="SZVO01000004">
    <property type="protein sequence ID" value="TKT92201.1"/>
    <property type="molecule type" value="Genomic_DNA"/>
</dbReference>
<comment type="caution">
    <text evidence="2">The sequence shown here is derived from an EMBL/GenBank/DDBJ whole genome shotgun (WGS) entry which is preliminary data.</text>
</comment>
<dbReference type="PANTHER" id="PTHR37691">
    <property type="entry name" value="BLR3518 PROTEIN"/>
    <property type="match status" value="1"/>
</dbReference>
<dbReference type="Gene3D" id="3.40.1260.10">
    <property type="entry name" value="DsrEFH-like"/>
    <property type="match status" value="1"/>
</dbReference>
<sequence length="259" mass="29122">MAKKQKRMRPVVLFLLYDRTKKICKEHWVRFWGICLANINIYNLINFFTMLNLTTMKRSILFVLVIVLINTSSWGQSASPKPSRFKSFQTHVASKAIYPLIKSSRYSGVVPVPNVDELPDPNMQYKLLMDVSTGMKDSASANEINDGLAEVARAINTHIAAGVPKNKIDVIVVVHGGAMKAFYTNAVYKSQYHVDNPNMALFDELLALPVKFVACGQSISFQNITKGQLVPWMKIALSAQIPISTYQLKGFVYKKVETE</sequence>
<dbReference type="InterPro" id="IPR003787">
    <property type="entry name" value="Sulphur_relay_DsrE/F-like"/>
</dbReference>
<dbReference type="AlphaFoldDB" id="A0A4U6D7E7"/>
<dbReference type="Pfam" id="PF02635">
    <property type="entry name" value="DsrE"/>
    <property type="match status" value="1"/>
</dbReference>
<accession>A0A4U6D7E7</accession>
<organism evidence="2 3">
    <name type="scientific">Dyadobacter frigoris</name>
    <dbReference type="NCBI Taxonomy" id="2576211"/>
    <lineage>
        <taxon>Bacteria</taxon>
        <taxon>Pseudomonadati</taxon>
        <taxon>Bacteroidota</taxon>
        <taxon>Cytophagia</taxon>
        <taxon>Cytophagales</taxon>
        <taxon>Spirosomataceae</taxon>
        <taxon>Dyadobacter</taxon>
    </lineage>
</organism>
<dbReference type="InterPro" id="IPR027396">
    <property type="entry name" value="DsrEFH-like"/>
</dbReference>
<dbReference type="SUPFAM" id="SSF75169">
    <property type="entry name" value="DsrEFH-like"/>
    <property type="match status" value="1"/>
</dbReference>
<feature type="transmembrane region" description="Helical" evidence="1">
    <location>
        <begin position="29"/>
        <end position="48"/>
    </location>
</feature>
<evidence type="ECO:0000256" key="1">
    <source>
        <dbReference type="SAM" id="Phobius"/>
    </source>
</evidence>
<keyword evidence="3" id="KW-1185">Reference proteome</keyword>
<gene>
    <name evidence="2" type="ORF">FDK13_09410</name>
</gene>
<keyword evidence="1" id="KW-0472">Membrane</keyword>
<dbReference type="Proteomes" id="UP000304900">
    <property type="component" value="Unassembled WGS sequence"/>
</dbReference>
<evidence type="ECO:0000313" key="2">
    <source>
        <dbReference type="EMBL" id="TKT92201.1"/>
    </source>
</evidence>
<keyword evidence="1" id="KW-1133">Transmembrane helix</keyword>
<keyword evidence="1" id="KW-0812">Transmembrane</keyword>
<dbReference type="OrthoDB" id="7206705at2"/>